<evidence type="ECO:0000313" key="2">
    <source>
        <dbReference type="EMBL" id="KJY39223.1"/>
    </source>
</evidence>
<dbReference type="InterPro" id="IPR005247">
    <property type="entry name" value="YbhB_YbcL/LppC-like"/>
</dbReference>
<keyword evidence="3" id="KW-1185">Reference proteome</keyword>
<accession>A0A0F4JZU9</accession>
<name>A0A0F4JZU9_9ACTN</name>
<evidence type="ECO:0000256" key="1">
    <source>
        <dbReference type="ARBA" id="ARBA00007120"/>
    </source>
</evidence>
<dbReference type="InterPro" id="IPR036610">
    <property type="entry name" value="PEBP-like_sf"/>
</dbReference>
<sequence length="172" mass="17854">MTRPTPPNPYDFLPELPELKVVSDDVRDGDRLSEAQLASGGNLSPALSWEPGPEGTASYAVTCFDPDAPTPGGVWHWILADIPPHVHGLPAGGEPGTGRELLNDLGSLGFVGAAPPAGDREHRYIFAVHALGVDGLPVDQQTPAALVGFHLTVNSLARGAITGLARTAGQGE</sequence>
<dbReference type="SUPFAM" id="SSF49777">
    <property type="entry name" value="PEBP-like"/>
    <property type="match status" value="1"/>
</dbReference>
<dbReference type="PANTHER" id="PTHR30289">
    <property type="entry name" value="UNCHARACTERIZED PROTEIN YBCL-RELATED"/>
    <property type="match status" value="1"/>
</dbReference>
<dbReference type="PANTHER" id="PTHR30289:SF1">
    <property type="entry name" value="PEBP (PHOSPHATIDYLETHANOLAMINE-BINDING PROTEIN) FAMILY PROTEIN"/>
    <property type="match status" value="1"/>
</dbReference>
<dbReference type="PATRIC" id="fig|68223.7.peg.5804"/>
<organism evidence="2 3">
    <name type="scientific">Streptomyces katrae</name>
    <dbReference type="NCBI Taxonomy" id="68223"/>
    <lineage>
        <taxon>Bacteria</taxon>
        <taxon>Bacillati</taxon>
        <taxon>Actinomycetota</taxon>
        <taxon>Actinomycetes</taxon>
        <taxon>Kitasatosporales</taxon>
        <taxon>Streptomycetaceae</taxon>
        <taxon>Streptomyces</taxon>
    </lineage>
</organism>
<dbReference type="CDD" id="cd00865">
    <property type="entry name" value="PEBP_bact_arch"/>
    <property type="match status" value="1"/>
</dbReference>
<dbReference type="Proteomes" id="UP000033551">
    <property type="component" value="Unassembled WGS sequence"/>
</dbReference>
<dbReference type="RefSeq" id="WP_045945592.1">
    <property type="nucleotide sequence ID" value="NZ_JZWV01000027.1"/>
</dbReference>
<dbReference type="Pfam" id="PF01161">
    <property type="entry name" value="PBP"/>
    <property type="match status" value="1"/>
</dbReference>
<evidence type="ECO:0000313" key="3">
    <source>
        <dbReference type="Proteomes" id="UP000033551"/>
    </source>
</evidence>
<evidence type="ECO:0008006" key="4">
    <source>
        <dbReference type="Google" id="ProtNLM"/>
    </source>
</evidence>
<proteinExistence type="inferred from homology"/>
<comment type="similarity">
    <text evidence="1">Belongs to the UPF0098 family.</text>
</comment>
<dbReference type="AlphaFoldDB" id="A0A0F4JZU9"/>
<protein>
    <recommendedName>
        <fullName evidence="4">PEBP family protein</fullName>
    </recommendedName>
</protein>
<dbReference type="Gene3D" id="3.90.280.10">
    <property type="entry name" value="PEBP-like"/>
    <property type="match status" value="1"/>
</dbReference>
<comment type="caution">
    <text evidence="2">The sequence shown here is derived from an EMBL/GenBank/DDBJ whole genome shotgun (WGS) entry which is preliminary data.</text>
</comment>
<dbReference type="EMBL" id="JZWV01000027">
    <property type="protein sequence ID" value="KJY39223.1"/>
    <property type="molecule type" value="Genomic_DNA"/>
</dbReference>
<reference evidence="2 3" key="1">
    <citation type="submission" date="2015-02" db="EMBL/GenBank/DDBJ databases">
        <authorList>
            <person name="Ju K.-S."/>
            <person name="Doroghazi J.R."/>
            <person name="Metcalf W."/>
        </authorList>
    </citation>
    <scope>NUCLEOTIDE SEQUENCE [LARGE SCALE GENOMIC DNA]</scope>
    <source>
        <strain evidence="2 3">NRRL ISP-5550</strain>
    </source>
</reference>
<dbReference type="InterPro" id="IPR008914">
    <property type="entry name" value="PEBP"/>
</dbReference>
<gene>
    <name evidence="2" type="ORF">VR44_01990</name>
</gene>
<dbReference type="NCBIfam" id="TIGR00481">
    <property type="entry name" value="YbhB/YbcL family Raf kinase inhibitor-like protein"/>
    <property type="match status" value="1"/>
</dbReference>